<feature type="region of interest" description="Disordered" evidence="1">
    <location>
        <begin position="484"/>
        <end position="505"/>
    </location>
</feature>
<evidence type="ECO:0000256" key="1">
    <source>
        <dbReference type="SAM" id="MobiDB-lite"/>
    </source>
</evidence>
<proteinExistence type="predicted"/>
<reference evidence="2 3" key="1">
    <citation type="submission" date="2020-02" db="EMBL/GenBank/DDBJ databases">
        <title>Draft genome sequence of Limisphaera ngatamarikiensis NGM72.4T, a thermophilic Verrucomicrobia grouped in subdivision 3.</title>
        <authorList>
            <person name="Carere C.R."/>
            <person name="Steen J."/>
            <person name="Hugenholtz P."/>
            <person name="Stott M.B."/>
        </authorList>
    </citation>
    <scope>NUCLEOTIDE SEQUENCE [LARGE SCALE GENOMIC DNA]</scope>
    <source>
        <strain evidence="2 3">NGM72.4</strain>
    </source>
</reference>
<dbReference type="EMBL" id="JAAKYA010000053">
    <property type="protein sequence ID" value="NGO39483.1"/>
    <property type="molecule type" value="Genomic_DNA"/>
</dbReference>
<sequence length="505" mass="57256">MPKHPDWYFRIREQTGRREAWHEDSGLPTERLLQAIWMHQRILRDQLQTCDGRRLEVLHPGFPRPEGGPDFEKALFRVDGGPVQEGDVEVDIHARGWRDHGHDLSPRFARVLLHVVWESGDPDANTLAVSGPGRQPPFTLALKDRLDAPLEELLLWLDRGEATVWPEALRGACHAPLTRLPPGELEAVLEEAGLARFEAKLLHFQARARAVGWEQALWEGLFRGLGYKHNTWPMQWLAERRHRWWEPGMAAETLQARLLGLSGLLPEETRSLPPDSARFLRKLWDIWWRDRGPLADCCLPRNAWRLHGVRPANHPERRLALAAYWLAEPDWVRRIEQWGTLDLPASALVPTLLQRMQPGARAFWSRHWTLRSGSSTESEGWIGAARVTELAVNVVLPWLGARARAAGHDALWERVRQRYLSWPSAADNAAFRLARQRLLGGRPLRGSSARAALQQGLIQILRDFCDHANARCEGCPFPAALEARGGSVPENGQPAAFRRGSGPAR</sequence>
<dbReference type="RefSeq" id="WP_205880890.1">
    <property type="nucleotide sequence ID" value="NZ_JAAKYA010000053.1"/>
</dbReference>
<evidence type="ECO:0000313" key="2">
    <source>
        <dbReference type="EMBL" id="NGO39483.1"/>
    </source>
</evidence>
<name>A0A6M1RP92_9BACT</name>
<dbReference type="InterPro" id="IPR021272">
    <property type="entry name" value="DUF2851"/>
</dbReference>
<dbReference type="Pfam" id="PF11013">
    <property type="entry name" value="DUF2851"/>
    <property type="match status" value="1"/>
</dbReference>
<dbReference type="AlphaFoldDB" id="A0A6M1RP92"/>
<gene>
    <name evidence="2" type="ORF">G4L39_08755</name>
</gene>
<evidence type="ECO:0000313" key="3">
    <source>
        <dbReference type="Proteomes" id="UP000477311"/>
    </source>
</evidence>
<dbReference type="Proteomes" id="UP000477311">
    <property type="component" value="Unassembled WGS sequence"/>
</dbReference>
<organism evidence="2 3">
    <name type="scientific">Limisphaera ngatamarikiensis</name>
    <dbReference type="NCBI Taxonomy" id="1324935"/>
    <lineage>
        <taxon>Bacteria</taxon>
        <taxon>Pseudomonadati</taxon>
        <taxon>Verrucomicrobiota</taxon>
        <taxon>Verrucomicrobiia</taxon>
        <taxon>Limisphaerales</taxon>
        <taxon>Limisphaeraceae</taxon>
        <taxon>Limisphaera</taxon>
    </lineage>
</organism>
<protein>
    <submittedName>
        <fullName evidence="2">DUF2851 family protein</fullName>
    </submittedName>
</protein>
<comment type="caution">
    <text evidence="2">The sequence shown here is derived from an EMBL/GenBank/DDBJ whole genome shotgun (WGS) entry which is preliminary data.</text>
</comment>
<accession>A0A6M1RP92</accession>
<keyword evidence="3" id="KW-1185">Reference proteome</keyword>